<evidence type="ECO:0000256" key="6">
    <source>
        <dbReference type="SAM" id="MobiDB-lite"/>
    </source>
</evidence>
<dbReference type="InterPro" id="IPR001207">
    <property type="entry name" value="Transposase_mutator"/>
</dbReference>
<keyword evidence="5" id="KW-0233">DNA recombination</keyword>
<name>A0ABS8YPB8_9BACL</name>
<accession>A0ABS8YPB8</accession>
<evidence type="ECO:0000313" key="7">
    <source>
        <dbReference type="EMBL" id="MCE5173387.1"/>
    </source>
</evidence>
<dbReference type="Proteomes" id="UP001199916">
    <property type="component" value="Unassembled WGS sequence"/>
</dbReference>
<evidence type="ECO:0000256" key="5">
    <source>
        <dbReference type="ARBA" id="ARBA00023172"/>
    </source>
</evidence>
<comment type="similarity">
    <text evidence="2">Belongs to the transposase mutator family.</text>
</comment>
<evidence type="ECO:0000256" key="1">
    <source>
        <dbReference type="ARBA" id="ARBA00002190"/>
    </source>
</evidence>
<evidence type="ECO:0000313" key="8">
    <source>
        <dbReference type="Proteomes" id="UP001199916"/>
    </source>
</evidence>
<gene>
    <name evidence="7" type="ORF">LQV63_29530</name>
</gene>
<protein>
    <submittedName>
        <fullName evidence="7">Transposase</fullName>
    </submittedName>
</protein>
<evidence type="ECO:0000256" key="3">
    <source>
        <dbReference type="ARBA" id="ARBA00022578"/>
    </source>
</evidence>
<dbReference type="RefSeq" id="WP_233699342.1">
    <property type="nucleotide sequence ID" value="NZ_JAJNBZ010000049.1"/>
</dbReference>
<keyword evidence="4" id="KW-0238">DNA-binding</keyword>
<evidence type="ECO:0000256" key="2">
    <source>
        <dbReference type="ARBA" id="ARBA00010961"/>
    </source>
</evidence>
<dbReference type="EMBL" id="JAJNBZ010000049">
    <property type="protein sequence ID" value="MCE5173387.1"/>
    <property type="molecule type" value="Genomic_DNA"/>
</dbReference>
<reference evidence="7 8" key="1">
    <citation type="submission" date="2021-11" db="EMBL/GenBank/DDBJ databases">
        <title>Draft genome sequence of Paenibacillus profundus YoMME, a new Gram-positive bacteria with exoelectrogenic properties.</title>
        <authorList>
            <person name="Hubenova Y."/>
            <person name="Hubenova E."/>
            <person name="Manasiev Y."/>
            <person name="Peykov S."/>
            <person name="Mitov M."/>
        </authorList>
    </citation>
    <scope>NUCLEOTIDE SEQUENCE [LARGE SCALE GENOMIC DNA]</scope>
    <source>
        <strain evidence="7 8">YoMME</strain>
    </source>
</reference>
<comment type="caution">
    <text evidence="7">The sequence shown here is derived from an EMBL/GenBank/DDBJ whole genome shotgun (WGS) entry which is preliminary data.</text>
</comment>
<sequence length="73" mass="8248">MPGVLHESCNQAIYGEQTGRAAYSRNGYRGLHTKYGYIKKFEVPHDRNGQFQTQGFEPYQASRMAGGSRHPDV</sequence>
<comment type="function">
    <text evidence="1">Required for the transposition of the insertion element.</text>
</comment>
<keyword evidence="8" id="KW-1185">Reference proteome</keyword>
<organism evidence="7 8">
    <name type="scientific">Paenibacillus profundus</name>
    <dbReference type="NCBI Taxonomy" id="1173085"/>
    <lineage>
        <taxon>Bacteria</taxon>
        <taxon>Bacillati</taxon>
        <taxon>Bacillota</taxon>
        <taxon>Bacilli</taxon>
        <taxon>Bacillales</taxon>
        <taxon>Paenibacillaceae</taxon>
        <taxon>Paenibacillus</taxon>
    </lineage>
</organism>
<dbReference type="Pfam" id="PF00872">
    <property type="entry name" value="Transposase_mut"/>
    <property type="match status" value="1"/>
</dbReference>
<evidence type="ECO:0000256" key="4">
    <source>
        <dbReference type="ARBA" id="ARBA00023125"/>
    </source>
</evidence>
<keyword evidence="3" id="KW-0815">Transposition</keyword>
<proteinExistence type="inferred from homology"/>
<feature type="region of interest" description="Disordered" evidence="6">
    <location>
        <begin position="48"/>
        <end position="73"/>
    </location>
</feature>